<evidence type="ECO:0000313" key="1">
    <source>
        <dbReference type="EMBL" id="MFD0835079.1"/>
    </source>
</evidence>
<keyword evidence="2" id="KW-1185">Reference proteome</keyword>
<dbReference type="EMBL" id="JBHTIB010000002">
    <property type="protein sequence ID" value="MFD0835079.1"/>
    <property type="molecule type" value="Genomic_DNA"/>
</dbReference>
<evidence type="ECO:0000313" key="2">
    <source>
        <dbReference type="Proteomes" id="UP001597011"/>
    </source>
</evidence>
<dbReference type="RefSeq" id="WP_379939882.1">
    <property type="nucleotide sequence ID" value="NZ_JBHTIB010000002.1"/>
</dbReference>
<sequence length="324" mass="34779">MKNLKHILGTLLVTALVFTSCTNNDNDDLVIPATAAEFDAIQEQALEGLTQTFQFNAEDGAINFTSAKGVEIYINGGCLTKNGVAVTGAVELQFVELFDRGSMLTTNKPTMGFMPNGDKALLISGGEFFVQATQNGVALETNCGFQMQIPADLTGGVDNAMILWNGIIDAEGNLAWAEEKRDGANGQGGVFGEGNQYYGFFQSFGWSNVDRFYSDPRPKTTILVAVPTGYDNTNSSVYLSYDGEEAGLANLDTYDAQTGLFSEHYGQIPIGLECHVIFATEDGGNWKYAIKAVTIVANGVITFTESETSVATEAQLTTIINNLP</sequence>
<dbReference type="PROSITE" id="PS51257">
    <property type="entry name" value="PROKAR_LIPOPROTEIN"/>
    <property type="match status" value="1"/>
</dbReference>
<protein>
    <recommendedName>
        <fullName evidence="3">Lipoprotein</fullName>
    </recommendedName>
</protein>
<proteinExistence type="predicted"/>
<reference evidence="2" key="1">
    <citation type="journal article" date="2019" name="Int. J. Syst. Evol. Microbiol.">
        <title>The Global Catalogue of Microorganisms (GCM) 10K type strain sequencing project: providing services to taxonomists for standard genome sequencing and annotation.</title>
        <authorList>
            <consortium name="The Broad Institute Genomics Platform"/>
            <consortium name="The Broad Institute Genome Sequencing Center for Infectious Disease"/>
            <person name="Wu L."/>
            <person name="Ma J."/>
        </authorList>
    </citation>
    <scope>NUCLEOTIDE SEQUENCE [LARGE SCALE GENOMIC DNA]</scope>
    <source>
        <strain evidence="2">CCUG 60529</strain>
    </source>
</reference>
<comment type="caution">
    <text evidence="1">The sequence shown here is derived from an EMBL/GenBank/DDBJ whole genome shotgun (WGS) entry which is preliminary data.</text>
</comment>
<evidence type="ECO:0008006" key="3">
    <source>
        <dbReference type="Google" id="ProtNLM"/>
    </source>
</evidence>
<gene>
    <name evidence="1" type="ORF">ACFQ0I_04840</name>
</gene>
<organism evidence="1 2">
    <name type="scientific">Mariniflexile aquimaris</name>
    <dbReference type="NCBI Taxonomy" id="881009"/>
    <lineage>
        <taxon>Bacteria</taxon>
        <taxon>Pseudomonadati</taxon>
        <taxon>Bacteroidota</taxon>
        <taxon>Flavobacteriia</taxon>
        <taxon>Flavobacteriales</taxon>
        <taxon>Flavobacteriaceae</taxon>
        <taxon>Mariniflexile</taxon>
    </lineage>
</organism>
<accession>A0ABW3BR91</accession>
<name>A0ABW3BR91_9FLAO</name>
<dbReference type="Proteomes" id="UP001597011">
    <property type="component" value="Unassembled WGS sequence"/>
</dbReference>